<proteinExistence type="predicted"/>
<feature type="domain" description="PilZ" evidence="1">
    <location>
        <begin position="21"/>
        <end position="99"/>
    </location>
</feature>
<reference evidence="2" key="1">
    <citation type="submission" date="2021-11" db="EMBL/GenBank/DDBJ databases">
        <title>Halomonas sp., isolated from a coastal aquaculture zone in Dongshan Bay.</title>
        <authorList>
            <person name="Lin W."/>
        </authorList>
    </citation>
    <scope>NUCLEOTIDE SEQUENCE</scope>
    <source>
        <strain evidence="2">Yzlin-01</strain>
    </source>
</reference>
<dbReference type="Pfam" id="PF07238">
    <property type="entry name" value="PilZ"/>
    <property type="match status" value="1"/>
</dbReference>
<dbReference type="Proteomes" id="UP001165542">
    <property type="component" value="Unassembled WGS sequence"/>
</dbReference>
<dbReference type="InterPro" id="IPR009875">
    <property type="entry name" value="PilZ_domain"/>
</dbReference>
<accession>A0ABT2EER7</accession>
<dbReference type="Gene3D" id="2.40.10.220">
    <property type="entry name" value="predicted glycosyltransferase like domains"/>
    <property type="match status" value="1"/>
</dbReference>
<dbReference type="RefSeq" id="WP_259036575.1">
    <property type="nucleotide sequence ID" value="NZ_JAJISC010000005.1"/>
</dbReference>
<sequence>MTTSVTLALTLGDVDSLQAAYVDLFERGGLFVATQTFYPLGQAVSLSLRLPGDASPSVVATRVAWVTPPAPLEGAVPGVGLHFDATATGVRDRIERLLAGRLAAEGRAP</sequence>
<name>A0ABT2EER7_9GAMM</name>
<organism evidence="2 3">
    <name type="scientific">Halomonas dongshanensis</name>
    <dbReference type="NCBI Taxonomy" id="2890835"/>
    <lineage>
        <taxon>Bacteria</taxon>
        <taxon>Pseudomonadati</taxon>
        <taxon>Pseudomonadota</taxon>
        <taxon>Gammaproteobacteria</taxon>
        <taxon>Oceanospirillales</taxon>
        <taxon>Halomonadaceae</taxon>
        <taxon>Halomonas</taxon>
    </lineage>
</organism>
<keyword evidence="3" id="KW-1185">Reference proteome</keyword>
<evidence type="ECO:0000313" key="2">
    <source>
        <dbReference type="EMBL" id="MCS2610076.1"/>
    </source>
</evidence>
<evidence type="ECO:0000259" key="1">
    <source>
        <dbReference type="Pfam" id="PF07238"/>
    </source>
</evidence>
<evidence type="ECO:0000313" key="3">
    <source>
        <dbReference type="Proteomes" id="UP001165542"/>
    </source>
</evidence>
<protein>
    <submittedName>
        <fullName evidence="2">PilZ domain-containing protein</fullName>
    </submittedName>
</protein>
<gene>
    <name evidence="2" type="ORF">LLY24_12200</name>
</gene>
<comment type="caution">
    <text evidence="2">The sequence shown here is derived from an EMBL/GenBank/DDBJ whole genome shotgun (WGS) entry which is preliminary data.</text>
</comment>
<dbReference type="EMBL" id="JAJISC010000005">
    <property type="protein sequence ID" value="MCS2610076.1"/>
    <property type="molecule type" value="Genomic_DNA"/>
</dbReference>